<comment type="caution">
    <text evidence="1">The sequence shown here is derived from an EMBL/GenBank/DDBJ whole genome shotgun (WGS) entry which is preliminary data.</text>
</comment>
<dbReference type="Pfam" id="PF00300">
    <property type="entry name" value="His_Phos_1"/>
    <property type="match status" value="1"/>
</dbReference>
<name>A0A4T0R1Q8_9BASI</name>
<dbReference type="EMBL" id="SPRO01000016">
    <property type="protein sequence ID" value="TIC30780.1"/>
    <property type="molecule type" value="Genomic_DNA"/>
</dbReference>
<gene>
    <name evidence="1" type="ORF">E3Q10_01925</name>
</gene>
<dbReference type="PANTHER" id="PTHR16469:SF51">
    <property type="entry name" value="TRANSCRIPTION FACTOR TAU 55 KDA SUBUNIT"/>
    <property type="match status" value="1"/>
</dbReference>
<evidence type="ECO:0000313" key="1">
    <source>
        <dbReference type="EMBL" id="TIC30780.1"/>
    </source>
</evidence>
<accession>A0A4T0R1Q8</accession>
<dbReference type="AlphaFoldDB" id="A0A4T0R1Q8"/>
<dbReference type="InterPro" id="IPR051710">
    <property type="entry name" value="Phosphatase_SH3-domain"/>
</dbReference>
<dbReference type="InterPro" id="IPR013078">
    <property type="entry name" value="His_Pase_superF_clade-1"/>
</dbReference>
<dbReference type="Proteomes" id="UP000305647">
    <property type="component" value="Unassembled WGS sequence"/>
</dbReference>
<proteinExistence type="predicted"/>
<evidence type="ECO:0000313" key="2">
    <source>
        <dbReference type="Proteomes" id="UP000305647"/>
    </source>
</evidence>
<dbReference type="SMART" id="SM00855">
    <property type="entry name" value="PGAM"/>
    <property type="match status" value="1"/>
</dbReference>
<protein>
    <submittedName>
        <fullName evidence="1">Phosphoglycerate mutase-like protein</fullName>
    </submittedName>
</protein>
<dbReference type="PANTHER" id="PTHR16469">
    <property type="entry name" value="UBIQUITIN-ASSOCIATED AND SH3 DOMAIN-CONTAINING BA-RELATED"/>
    <property type="match status" value="1"/>
</dbReference>
<reference evidence="1 2" key="1">
    <citation type="submission" date="2019-03" db="EMBL/GenBank/DDBJ databases">
        <title>Sequencing 25 genomes of Wallemia mellicola.</title>
        <authorList>
            <person name="Gostincar C."/>
        </authorList>
    </citation>
    <scope>NUCLEOTIDE SEQUENCE [LARGE SCALE GENOMIC DNA]</scope>
    <source>
        <strain evidence="1 2">EXF-8738</strain>
    </source>
</reference>
<dbReference type="Gene3D" id="3.40.50.1240">
    <property type="entry name" value="Phosphoglycerate mutase-like"/>
    <property type="match status" value="1"/>
</dbReference>
<dbReference type="SUPFAM" id="SSF53254">
    <property type="entry name" value="Phosphoglycerate mutase-like"/>
    <property type="match status" value="1"/>
</dbReference>
<sequence length="309" mass="34983">MIDKILICRHGFRANWVAGSSCERPTEDRDVPLAAHGVDQSRHLAEHLKKEFVPSSIYSSPFKRCLQTAQPTAQAFKLPIKVEPVNGDKIQEWFHENPPNKAPTLHPQPYESDLKGAFVEVDARYQPTYFPNRHGESLEQLHERCKIAIDNLILREEKKGVSGTIIIFTHAASAIALGRALIKDSTRGIRTGCTSYSEYSRLGNVWELKNNGYSQHLPQGEERHWDFSLSTREYEDGMEGTENIGQGFWGLVPEARLIVTDTNYALVYPTLNCVTAAIDPNRPTQAYNNLHTSFEKIPAGRDQWRVKGR</sequence>
<organism evidence="1 2">
    <name type="scientific">Wallemia mellicola</name>
    <dbReference type="NCBI Taxonomy" id="1708541"/>
    <lineage>
        <taxon>Eukaryota</taxon>
        <taxon>Fungi</taxon>
        <taxon>Dikarya</taxon>
        <taxon>Basidiomycota</taxon>
        <taxon>Wallemiomycotina</taxon>
        <taxon>Wallemiomycetes</taxon>
        <taxon>Wallemiales</taxon>
        <taxon>Wallemiaceae</taxon>
        <taxon>Wallemia</taxon>
    </lineage>
</organism>
<dbReference type="CDD" id="cd07040">
    <property type="entry name" value="HP"/>
    <property type="match status" value="1"/>
</dbReference>
<dbReference type="InterPro" id="IPR029033">
    <property type="entry name" value="His_PPase_superfam"/>
</dbReference>